<keyword evidence="3" id="KW-1185">Reference proteome</keyword>
<feature type="chain" id="PRO_5012996257" description="Secreted protein" evidence="1">
    <location>
        <begin position="27"/>
        <end position="87"/>
    </location>
</feature>
<dbReference type="AlphaFoldDB" id="A0A1L9NFE5"/>
<dbReference type="VEuPathDB" id="FungiDB:ASPTUDRAFT_395915"/>
<sequence length="87" mass="9472">MKLPNHNLLSGPFLFLFLLGLGETESQLHLVTDGSVGQLTGPAIWRCKSSIPSIKLISMFMMAFDNSSGLGSRDGDVVCLDELRCFP</sequence>
<name>A0A1L9NFE5_ASPTC</name>
<evidence type="ECO:0000256" key="1">
    <source>
        <dbReference type="SAM" id="SignalP"/>
    </source>
</evidence>
<protein>
    <recommendedName>
        <fullName evidence="4">Secreted protein</fullName>
    </recommendedName>
</protein>
<organism evidence="2 3">
    <name type="scientific">Aspergillus tubingensis (strain CBS 134.48)</name>
    <dbReference type="NCBI Taxonomy" id="767770"/>
    <lineage>
        <taxon>Eukaryota</taxon>
        <taxon>Fungi</taxon>
        <taxon>Dikarya</taxon>
        <taxon>Ascomycota</taxon>
        <taxon>Pezizomycotina</taxon>
        <taxon>Eurotiomycetes</taxon>
        <taxon>Eurotiomycetidae</taxon>
        <taxon>Eurotiales</taxon>
        <taxon>Aspergillaceae</taxon>
        <taxon>Aspergillus</taxon>
        <taxon>Aspergillus subgen. Circumdati</taxon>
    </lineage>
</organism>
<proteinExistence type="predicted"/>
<evidence type="ECO:0000313" key="2">
    <source>
        <dbReference type="EMBL" id="OJI88018.1"/>
    </source>
</evidence>
<dbReference type="Proteomes" id="UP000184304">
    <property type="component" value="Unassembled WGS sequence"/>
</dbReference>
<evidence type="ECO:0000313" key="3">
    <source>
        <dbReference type="Proteomes" id="UP000184304"/>
    </source>
</evidence>
<reference evidence="3" key="1">
    <citation type="journal article" date="2017" name="Genome Biol.">
        <title>Comparative genomics reveals high biological diversity and specific adaptations in the industrially and medically important fungal genus Aspergillus.</title>
        <authorList>
            <person name="de Vries R.P."/>
            <person name="Riley R."/>
            <person name="Wiebenga A."/>
            <person name="Aguilar-Osorio G."/>
            <person name="Amillis S."/>
            <person name="Uchima C.A."/>
            <person name="Anderluh G."/>
            <person name="Asadollahi M."/>
            <person name="Askin M."/>
            <person name="Barry K."/>
            <person name="Battaglia E."/>
            <person name="Bayram O."/>
            <person name="Benocci T."/>
            <person name="Braus-Stromeyer S.A."/>
            <person name="Caldana C."/>
            <person name="Canovas D."/>
            <person name="Cerqueira G.C."/>
            <person name="Chen F."/>
            <person name="Chen W."/>
            <person name="Choi C."/>
            <person name="Clum A."/>
            <person name="Dos Santos R.A."/>
            <person name="Damasio A.R."/>
            <person name="Diallinas G."/>
            <person name="Emri T."/>
            <person name="Fekete E."/>
            <person name="Flipphi M."/>
            <person name="Freyberg S."/>
            <person name="Gallo A."/>
            <person name="Gournas C."/>
            <person name="Habgood R."/>
            <person name="Hainaut M."/>
            <person name="Harispe M.L."/>
            <person name="Henrissat B."/>
            <person name="Hilden K.S."/>
            <person name="Hope R."/>
            <person name="Hossain A."/>
            <person name="Karabika E."/>
            <person name="Karaffa L."/>
            <person name="Karanyi Z."/>
            <person name="Krasevec N."/>
            <person name="Kuo A."/>
            <person name="Kusch H."/>
            <person name="LaButti K."/>
            <person name="Lagendijk E.L."/>
            <person name="Lapidus A."/>
            <person name="Levasseur A."/>
            <person name="Lindquist E."/>
            <person name="Lipzen A."/>
            <person name="Logrieco A.F."/>
            <person name="MacCabe A."/>
            <person name="Maekelae M.R."/>
            <person name="Malavazi I."/>
            <person name="Melin P."/>
            <person name="Meyer V."/>
            <person name="Mielnichuk N."/>
            <person name="Miskei M."/>
            <person name="Molnar A.P."/>
            <person name="Mule G."/>
            <person name="Ngan C.Y."/>
            <person name="Orejas M."/>
            <person name="Orosz E."/>
            <person name="Ouedraogo J.P."/>
            <person name="Overkamp K.M."/>
            <person name="Park H.-S."/>
            <person name="Perrone G."/>
            <person name="Piumi F."/>
            <person name="Punt P.J."/>
            <person name="Ram A.F."/>
            <person name="Ramon A."/>
            <person name="Rauscher S."/>
            <person name="Record E."/>
            <person name="Riano-Pachon D.M."/>
            <person name="Robert V."/>
            <person name="Roehrig J."/>
            <person name="Ruller R."/>
            <person name="Salamov A."/>
            <person name="Salih N.S."/>
            <person name="Samson R.A."/>
            <person name="Sandor E."/>
            <person name="Sanguinetti M."/>
            <person name="Schuetze T."/>
            <person name="Sepcic K."/>
            <person name="Shelest E."/>
            <person name="Sherlock G."/>
            <person name="Sophianopoulou V."/>
            <person name="Squina F.M."/>
            <person name="Sun H."/>
            <person name="Susca A."/>
            <person name="Todd R.B."/>
            <person name="Tsang A."/>
            <person name="Unkles S.E."/>
            <person name="van de Wiele N."/>
            <person name="van Rossen-Uffink D."/>
            <person name="Oliveira J.V."/>
            <person name="Vesth T.C."/>
            <person name="Visser J."/>
            <person name="Yu J.-H."/>
            <person name="Zhou M."/>
            <person name="Andersen M.R."/>
            <person name="Archer D.B."/>
            <person name="Baker S.E."/>
            <person name="Benoit I."/>
            <person name="Brakhage A.A."/>
            <person name="Braus G.H."/>
            <person name="Fischer R."/>
            <person name="Frisvad J.C."/>
            <person name="Goldman G.H."/>
            <person name="Houbraken J."/>
            <person name="Oakley B."/>
            <person name="Pocsi I."/>
            <person name="Scazzocchio C."/>
            <person name="Seiboth B."/>
            <person name="vanKuyk P.A."/>
            <person name="Wortman J."/>
            <person name="Dyer P.S."/>
            <person name="Grigoriev I.V."/>
        </authorList>
    </citation>
    <scope>NUCLEOTIDE SEQUENCE [LARGE SCALE GENOMIC DNA]</scope>
    <source>
        <strain evidence="3">CBS 134.48</strain>
    </source>
</reference>
<gene>
    <name evidence="2" type="ORF">ASPTUDRAFT_395915</name>
</gene>
<feature type="signal peptide" evidence="1">
    <location>
        <begin position="1"/>
        <end position="26"/>
    </location>
</feature>
<evidence type="ECO:0008006" key="4">
    <source>
        <dbReference type="Google" id="ProtNLM"/>
    </source>
</evidence>
<keyword evidence="1" id="KW-0732">Signal</keyword>
<accession>A0A1L9NFE5</accession>
<dbReference type="EMBL" id="KV878180">
    <property type="protein sequence ID" value="OJI88018.1"/>
    <property type="molecule type" value="Genomic_DNA"/>
</dbReference>